<name>A0A6B9JAX9_9CAUD</name>
<organism evidence="3 4">
    <name type="scientific">Vibrio phage vB_VchM_Kuja</name>
    <dbReference type="NCBI Taxonomy" id="2686437"/>
    <lineage>
        <taxon>Viruses</taxon>
        <taxon>Duplodnaviria</taxon>
        <taxon>Heunggongvirae</taxon>
        <taxon>Uroviricota</taxon>
        <taxon>Caudoviricetes</taxon>
        <taxon>Pantevenvirales</taxon>
        <taxon>Ackermannviridae</taxon>
        <taxon>Kujavirus</taxon>
        <taxon>Kujavirus kuja</taxon>
    </lineage>
</organism>
<evidence type="ECO:0000256" key="1">
    <source>
        <dbReference type="ARBA" id="ARBA00007637"/>
    </source>
</evidence>
<dbReference type="RefSeq" id="YP_009854187.1">
    <property type="nucleotide sequence ID" value="NC_048827.1"/>
</dbReference>
<dbReference type="PANTHER" id="PTHR43000">
    <property type="entry name" value="DTDP-D-GLUCOSE 4,6-DEHYDRATASE-RELATED"/>
    <property type="match status" value="1"/>
</dbReference>
<evidence type="ECO:0000259" key="2">
    <source>
        <dbReference type="Pfam" id="PF01370"/>
    </source>
</evidence>
<dbReference type="Proteomes" id="UP000433471">
    <property type="component" value="Segment"/>
</dbReference>
<dbReference type="InterPro" id="IPR001509">
    <property type="entry name" value="Epimerase_deHydtase"/>
</dbReference>
<dbReference type="EMBL" id="MN718199">
    <property type="protein sequence ID" value="QGZ16126.1"/>
    <property type="molecule type" value="Genomic_DNA"/>
</dbReference>
<proteinExistence type="inferred from homology"/>
<comment type="similarity">
    <text evidence="1">Belongs to the NAD(P)-dependent epimerase/dehydratase family.</text>
</comment>
<keyword evidence="4" id="KW-1185">Reference proteome</keyword>
<dbReference type="GeneID" id="55624879"/>
<feature type="domain" description="NAD-dependent epimerase/dehydratase" evidence="2">
    <location>
        <begin position="6"/>
        <end position="220"/>
    </location>
</feature>
<dbReference type="InterPro" id="IPR036291">
    <property type="entry name" value="NAD(P)-bd_dom_sf"/>
</dbReference>
<gene>
    <name evidence="3" type="primary">wcaG</name>
    <name evidence="3" type="ORF">Kuja_1350</name>
</gene>
<dbReference type="SUPFAM" id="SSF51735">
    <property type="entry name" value="NAD(P)-binding Rossmann-fold domains"/>
    <property type="match status" value="1"/>
</dbReference>
<accession>A0A6B9JAX9</accession>
<dbReference type="Gene3D" id="3.40.50.720">
    <property type="entry name" value="NAD(P)-binding Rossmann-like Domain"/>
    <property type="match status" value="1"/>
</dbReference>
<dbReference type="Pfam" id="PF01370">
    <property type="entry name" value="Epimerase"/>
    <property type="match status" value="1"/>
</dbReference>
<protein>
    <submittedName>
        <fullName evidence="3">NAD dependent epimerase/dehydratase</fullName>
    </submittedName>
</protein>
<evidence type="ECO:0000313" key="4">
    <source>
        <dbReference type="Proteomes" id="UP000433471"/>
    </source>
</evidence>
<evidence type="ECO:0000313" key="3">
    <source>
        <dbReference type="EMBL" id="QGZ16126.1"/>
    </source>
</evidence>
<sequence length="284" mass="32014">MKKQVVLVTGGAGFIGSHLCEALVNEGYEVHSLDNYSTGSMNNHVSGVTYHHMHTFEIYQLEITPDIIFHLGEYSRVEESFDDVDKVFQSNVVGTRTVFNYVRDIGAKIVYAGSSTAFGDATSPYSLSKSQNVETLKEYAKWYDIDYAITYFYNVYGPREISNGRYGTVIGIFRSNMFRGKPLNVTLPGNQERNFTHVSDIVDGLIRVGKHGSGDLYGIGHQDNYSILDVATMFGGEIKFKPERMGNRMSAKLHTDAVRELGWSPKHDLPSYINQLKLDNWIHK</sequence>
<dbReference type="KEGG" id="vg:55624879"/>
<reference evidence="3 4" key="1">
    <citation type="submission" date="2019-11" db="EMBL/GenBank/DDBJ databases">
        <title>Characterization of a novel member of the family Ackermannviridae.</title>
        <authorList>
            <person name="Maina A.N."/>
            <person name="Mwaura F.B."/>
            <person name="Jumba M."/>
        </authorList>
    </citation>
    <scope>NUCLEOTIDE SEQUENCE [LARGE SCALE GENOMIC DNA]</scope>
</reference>